<sequence length="135" mass="13996">MVMPPKYPEPSAEPAASMPTAPMMTQLMSADFLREILNSSDIQIVGTSTSESIAPFAANAVSRKKAKSSTCPKGICEKTSGMVMKSSPGPAPGSTPKEKTVGKIASPASIEMQMSAIAILSGATERSASSVKYEP</sequence>
<reference evidence="2" key="1">
    <citation type="submission" date="2019-08" db="EMBL/GenBank/DDBJ databases">
        <authorList>
            <person name="Kucharzyk K."/>
            <person name="Murdoch R.W."/>
            <person name="Higgins S."/>
            <person name="Loffler F."/>
        </authorList>
    </citation>
    <scope>NUCLEOTIDE SEQUENCE</scope>
</reference>
<proteinExistence type="predicted"/>
<accession>A0A645IKD8</accession>
<organism evidence="2">
    <name type="scientific">bioreactor metagenome</name>
    <dbReference type="NCBI Taxonomy" id="1076179"/>
    <lineage>
        <taxon>unclassified sequences</taxon>
        <taxon>metagenomes</taxon>
        <taxon>ecological metagenomes</taxon>
    </lineage>
</organism>
<protein>
    <submittedName>
        <fullName evidence="2">Uncharacterized protein</fullName>
    </submittedName>
</protein>
<name>A0A645IKD8_9ZZZZ</name>
<dbReference type="EMBL" id="VSSQ01117157">
    <property type="protein sequence ID" value="MPN51741.1"/>
    <property type="molecule type" value="Genomic_DNA"/>
</dbReference>
<gene>
    <name evidence="2" type="ORF">SDC9_199390</name>
</gene>
<evidence type="ECO:0000313" key="2">
    <source>
        <dbReference type="EMBL" id="MPN51741.1"/>
    </source>
</evidence>
<evidence type="ECO:0000256" key="1">
    <source>
        <dbReference type="SAM" id="MobiDB-lite"/>
    </source>
</evidence>
<dbReference type="AlphaFoldDB" id="A0A645IKD8"/>
<comment type="caution">
    <text evidence="2">The sequence shown here is derived from an EMBL/GenBank/DDBJ whole genome shotgun (WGS) entry which is preliminary data.</text>
</comment>
<feature type="region of interest" description="Disordered" evidence="1">
    <location>
        <begin position="79"/>
        <end position="102"/>
    </location>
</feature>